<dbReference type="Gene3D" id="2.30.30.240">
    <property type="entry name" value="PRC-barrel domain"/>
    <property type="match status" value="1"/>
</dbReference>
<dbReference type="SUPFAM" id="SSF50346">
    <property type="entry name" value="PRC-barrel domain"/>
    <property type="match status" value="1"/>
</dbReference>
<feature type="region of interest" description="Disordered" evidence="1">
    <location>
        <begin position="1"/>
        <end position="31"/>
    </location>
</feature>
<dbReference type="EMBL" id="FOYT01000006">
    <property type="protein sequence ID" value="SFR74889.1"/>
    <property type="molecule type" value="Genomic_DNA"/>
</dbReference>
<evidence type="ECO:0000313" key="3">
    <source>
        <dbReference type="EMBL" id="SFR74889.1"/>
    </source>
</evidence>
<accession>A0A1I6J7D9</accession>
<reference evidence="4" key="1">
    <citation type="submission" date="2016-10" db="EMBL/GenBank/DDBJ databases">
        <authorList>
            <person name="Varghese N."/>
            <person name="Submissions S."/>
        </authorList>
    </citation>
    <scope>NUCLEOTIDE SEQUENCE [LARGE SCALE GENOMIC DNA]</scope>
    <source>
        <strain evidence="4">CGMCC 1.7736</strain>
    </source>
</reference>
<dbReference type="PANTHER" id="PTHR38137:SF1">
    <property type="entry name" value="PRC-BARREL DOMAIN-CONTAINING PROTEIN"/>
    <property type="match status" value="1"/>
</dbReference>
<feature type="domain" description="PRC-barrel" evidence="2">
    <location>
        <begin position="25"/>
        <end position="99"/>
    </location>
</feature>
<evidence type="ECO:0000259" key="2">
    <source>
        <dbReference type="Pfam" id="PF05239"/>
    </source>
</evidence>
<dbReference type="AlphaFoldDB" id="A0A1I6J7D9"/>
<sequence length="132" mass="14149">MLPQITTEMAPDTDTRTPRRSGRPVSDLTDTPVYTRDGYRLGCVAGVAVNVDAERASGVLVGDVREDRFPDLQTGRRGVSVPYDRIDGVGDVVVVDVPGSAFGATPAEGTESADLSEALTDAGRRRRRSETR</sequence>
<name>A0A1I6J7D9_9EURY</name>
<gene>
    <name evidence="3" type="ORF">SAMN04487947_4155</name>
</gene>
<dbReference type="InterPro" id="IPR027275">
    <property type="entry name" value="PRC-brl_dom"/>
</dbReference>
<keyword evidence="4" id="KW-1185">Reference proteome</keyword>
<dbReference type="InterPro" id="IPR011033">
    <property type="entry name" value="PRC_barrel-like_sf"/>
</dbReference>
<feature type="region of interest" description="Disordered" evidence="1">
    <location>
        <begin position="103"/>
        <end position="132"/>
    </location>
</feature>
<dbReference type="Pfam" id="PF05239">
    <property type="entry name" value="PRC"/>
    <property type="match status" value="1"/>
</dbReference>
<evidence type="ECO:0000256" key="1">
    <source>
        <dbReference type="SAM" id="MobiDB-lite"/>
    </source>
</evidence>
<dbReference type="PANTHER" id="PTHR38137">
    <property type="entry name" value="PRC-BARREL DOMAIN PROTEIN"/>
    <property type="match status" value="1"/>
</dbReference>
<evidence type="ECO:0000313" key="4">
    <source>
        <dbReference type="Proteomes" id="UP000198531"/>
    </source>
</evidence>
<protein>
    <submittedName>
        <fullName evidence="3">Sporulation protein YlmC, PRC-barrel domain family</fullName>
    </submittedName>
</protein>
<organism evidence="3 4">
    <name type="scientific">Halogeometricum rufum</name>
    <dbReference type="NCBI Taxonomy" id="553469"/>
    <lineage>
        <taxon>Archaea</taxon>
        <taxon>Methanobacteriati</taxon>
        <taxon>Methanobacteriota</taxon>
        <taxon>Stenosarchaea group</taxon>
        <taxon>Halobacteria</taxon>
        <taxon>Halobacteriales</taxon>
        <taxon>Haloferacaceae</taxon>
        <taxon>Halogeometricum</taxon>
    </lineage>
</organism>
<dbReference type="Proteomes" id="UP000198531">
    <property type="component" value="Unassembled WGS sequence"/>
</dbReference>
<proteinExistence type="predicted"/>